<evidence type="ECO:0000313" key="10">
    <source>
        <dbReference type="Proteomes" id="UP000247498"/>
    </source>
</evidence>
<feature type="binding site" evidence="6">
    <location>
        <position position="183"/>
    </location>
    <ligand>
        <name>(6S)-NADPHX</name>
        <dbReference type="ChEBI" id="CHEBI:64076"/>
    </ligand>
</feature>
<dbReference type="InterPro" id="IPR017953">
    <property type="entry name" value="Carbohydrate_kinase_pred_CS"/>
</dbReference>
<feature type="region of interest" description="Disordered" evidence="7">
    <location>
        <begin position="28"/>
        <end position="49"/>
    </location>
</feature>
<evidence type="ECO:0000256" key="6">
    <source>
        <dbReference type="HAMAP-Rule" id="MF_03157"/>
    </source>
</evidence>
<reference evidence="9 10" key="1">
    <citation type="journal article" date="2018" name="Sci. Rep.">
        <title>Raphidocelis subcapitata (=Pseudokirchneriella subcapitata) provides an insight into genome evolution and environmental adaptations in the Sphaeropleales.</title>
        <authorList>
            <person name="Suzuki S."/>
            <person name="Yamaguchi H."/>
            <person name="Nakajima N."/>
            <person name="Kawachi M."/>
        </authorList>
    </citation>
    <scope>NUCLEOTIDE SEQUENCE [LARGE SCALE GENOMIC DNA]</scope>
    <source>
        <strain evidence="9 10">NIES-35</strain>
    </source>
</reference>
<dbReference type="PANTHER" id="PTHR12592:SF0">
    <property type="entry name" value="ATP-DEPENDENT (S)-NAD(P)H-HYDRATE DEHYDRATASE"/>
    <property type="match status" value="1"/>
</dbReference>
<evidence type="ECO:0000259" key="8">
    <source>
        <dbReference type="PROSITE" id="PS51383"/>
    </source>
</evidence>
<evidence type="ECO:0000256" key="4">
    <source>
        <dbReference type="ARBA" id="ARBA00023027"/>
    </source>
</evidence>
<proteinExistence type="inferred from homology"/>
<dbReference type="AlphaFoldDB" id="A0A2V0PEN7"/>
<accession>A0A2V0PEN7</accession>
<feature type="binding site" evidence="6">
    <location>
        <position position="307"/>
    </location>
    <ligand>
        <name>(6S)-NADPHX</name>
        <dbReference type="ChEBI" id="CHEBI:64076"/>
    </ligand>
</feature>
<comment type="catalytic activity">
    <reaction evidence="6">
        <text>(6S)-NADPHX + ATP = ADP + phosphate + NADPH + H(+)</text>
        <dbReference type="Rhea" id="RHEA:32231"/>
        <dbReference type="ChEBI" id="CHEBI:15378"/>
        <dbReference type="ChEBI" id="CHEBI:30616"/>
        <dbReference type="ChEBI" id="CHEBI:43474"/>
        <dbReference type="ChEBI" id="CHEBI:57783"/>
        <dbReference type="ChEBI" id="CHEBI:64076"/>
        <dbReference type="ChEBI" id="CHEBI:456216"/>
        <dbReference type="EC" id="4.2.1.93"/>
    </reaction>
</comment>
<dbReference type="GO" id="GO:0005524">
    <property type="term" value="F:ATP binding"/>
    <property type="evidence" value="ECO:0007669"/>
    <property type="project" value="UniProtKB-KW"/>
</dbReference>
<comment type="caution">
    <text evidence="9">The sequence shown here is derived from an EMBL/GenBank/DDBJ whole genome shotgun (WGS) entry which is preliminary data.</text>
</comment>
<protein>
    <recommendedName>
        <fullName evidence="6">ATP-dependent (S)-NAD(P)H-hydrate dehydratase</fullName>
        <ecNumber evidence="6">4.2.1.93</ecNumber>
    </recommendedName>
    <alternativeName>
        <fullName evidence="6">ATP-dependent NAD(P)HX dehydratase</fullName>
    </alternativeName>
</protein>
<keyword evidence="2 6" id="KW-0067">ATP-binding</keyword>
<dbReference type="STRING" id="307507.A0A2V0PEN7"/>
<keyword evidence="10" id="KW-1185">Reference proteome</keyword>
<dbReference type="GO" id="GO:0046496">
    <property type="term" value="P:nicotinamide nucleotide metabolic process"/>
    <property type="evidence" value="ECO:0007669"/>
    <property type="project" value="UniProtKB-UniRule"/>
</dbReference>
<dbReference type="GO" id="GO:0047453">
    <property type="term" value="F:ATP-dependent NAD(P)H-hydrate dehydratase activity"/>
    <property type="evidence" value="ECO:0007669"/>
    <property type="project" value="UniProtKB-UniRule"/>
</dbReference>
<dbReference type="InterPro" id="IPR029056">
    <property type="entry name" value="Ribokinase-like"/>
</dbReference>
<keyword evidence="1 6" id="KW-0547">Nucleotide-binding</keyword>
<keyword evidence="4 6" id="KW-0520">NAD</keyword>
<dbReference type="FunCoup" id="A0A2V0PEN7">
    <property type="interactions" value="1028"/>
</dbReference>
<dbReference type="OrthoDB" id="8110916at2759"/>
<comment type="similarity">
    <text evidence="6">Belongs to the NnrD/CARKD family.</text>
</comment>
<dbReference type="EC" id="4.2.1.93" evidence="6"/>
<evidence type="ECO:0000313" key="9">
    <source>
        <dbReference type="EMBL" id="GBF96350.1"/>
    </source>
</evidence>
<evidence type="ECO:0000256" key="7">
    <source>
        <dbReference type="SAM" id="MobiDB-lite"/>
    </source>
</evidence>
<feature type="binding site" evidence="6">
    <location>
        <begin position="297"/>
        <end position="306"/>
    </location>
    <ligand>
        <name>ATP</name>
        <dbReference type="ChEBI" id="CHEBI:30616"/>
    </ligand>
</feature>
<dbReference type="Gene3D" id="3.40.1190.20">
    <property type="match status" value="1"/>
</dbReference>
<dbReference type="PANTHER" id="PTHR12592">
    <property type="entry name" value="ATP-DEPENDENT (S)-NAD(P)H-HYDRATE DEHYDRATASE FAMILY MEMBER"/>
    <property type="match status" value="1"/>
</dbReference>
<dbReference type="HAMAP" id="MF_01965">
    <property type="entry name" value="NADHX_dehydratase"/>
    <property type="match status" value="1"/>
</dbReference>
<comment type="function">
    <text evidence="6">Catalyzes the dehydration of the S-form of NAD(P)HX at the expense of ATP, which is converted to ADP. Together with NAD(P)HX epimerase, which catalyzes the epimerization of the S- and R-forms, the enzyme allows the repair of both epimers of NAD(P)HX, a damaged form of NAD(P)H that is a result of enzymatic or heat-dependent hydration.</text>
</comment>
<evidence type="ECO:0000256" key="3">
    <source>
        <dbReference type="ARBA" id="ARBA00022857"/>
    </source>
</evidence>
<evidence type="ECO:0000256" key="5">
    <source>
        <dbReference type="ARBA" id="ARBA00023239"/>
    </source>
</evidence>
<feature type="binding site" evidence="6">
    <location>
        <begin position="278"/>
        <end position="282"/>
    </location>
    <ligand>
        <name>ATP</name>
        <dbReference type="ChEBI" id="CHEBI:30616"/>
    </ligand>
</feature>
<keyword evidence="6" id="KW-0597">Phosphoprotein</keyword>
<dbReference type="PROSITE" id="PS01050">
    <property type="entry name" value="YJEF_C_2"/>
    <property type="match status" value="1"/>
</dbReference>
<dbReference type="InParanoid" id="A0A2V0PEN7"/>
<evidence type="ECO:0000256" key="1">
    <source>
        <dbReference type="ARBA" id="ARBA00022741"/>
    </source>
</evidence>
<comment type="catalytic activity">
    <reaction evidence="6">
        <text>(6S)-NADHX + ATP = ADP + phosphate + NADH + H(+)</text>
        <dbReference type="Rhea" id="RHEA:19017"/>
        <dbReference type="ChEBI" id="CHEBI:15378"/>
        <dbReference type="ChEBI" id="CHEBI:30616"/>
        <dbReference type="ChEBI" id="CHEBI:43474"/>
        <dbReference type="ChEBI" id="CHEBI:57945"/>
        <dbReference type="ChEBI" id="CHEBI:64074"/>
        <dbReference type="ChEBI" id="CHEBI:456216"/>
        <dbReference type="EC" id="4.2.1.93"/>
    </reaction>
</comment>
<dbReference type="GO" id="GO:0110051">
    <property type="term" value="P:metabolite repair"/>
    <property type="evidence" value="ECO:0007669"/>
    <property type="project" value="TreeGrafter"/>
</dbReference>
<feature type="compositionally biased region" description="Low complexity" evidence="7">
    <location>
        <begin position="28"/>
        <end position="37"/>
    </location>
</feature>
<dbReference type="Pfam" id="PF01256">
    <property type="entry name" value="Carb_kinase"/>
    <property type="match status" value="1"/>
</dbReference>
<dbReference type="Proteomes" id="UP000247498">
    <property type="component" value="Unassembled WGS sequence"/>
</dbReference>
<dbReference type="InterPro" id="IPR000631">
    <property type="entry name" value="CARKD"/>
</dbReference>
<keyword evidence="3" id="KW-0521">NADP</keyword>
<sequence length="400" mass="39795">MLRAAGLLKSRSAVFYRQALRSAIPCGRRSAATGPRAAPRRARSVGSGTARRALAGASDAAAMGERLDHAAMMAAARALVPPLTADSHKGKNGKVGVVGGCREYAGAPLFAALSAVRAGADLAHVFCTPGAAPVIKGYSPELIVLPFLPDESAQQGAPAAADAPLAAIRPWLGRLTALVVGPGLGDDPAVAAAAAAVVREARAAGLPLVVDGSGLNLVAQSPELVRGYRRCILTPNLPEFGRLAAGVGLPLPGPIGAGWQAHTRELAAAFGGPVVVSKGPVDVISDGRRVAVVEAEGSLRRAGGQGDVLAGSIAAFACWAFPRHPGSGGGGGDAAAAEEEAAALMAAAYGGCALLRAASLAAFGERGRSMLAGDIIPHLQGAFEELYEGGGSGGGGGARM</sequence>
<dbReference type="SUPFAM" id="SSF53613">
    <property type="entry name" value="Ribokinase-like"/>
    <property type="match status" value="1"/>
</dbReference>
<keyword evidence="5 6" id="KW-0456">Lyase</keyword>
<gene>
    <name evidence="9" type="ORF">Rsub_09421</name>
</gene>
<feature type="domain" description="YjeF C-terminal" evidence="8">
    <location>
        <begin position="72"/>
        <end position="386"/>
    </location>
</feature>
<name>A0A2V0PEN7_9CHLO</name>
<dbReference type="CDD" id="cd01171">
    <property type="entry name" value="YXKO-related"/>
    <property type="match status" value="1"/>
</dbReference>
<comment type="cofactor">
    <cofactor evidence="6">
        <name>Mg(2+)</name>
        <dbReference type="ChEBI" id="CHEBI:18420"/>
    </cofactor>
</comment>
<evidence type="ECO:0000256" key="2">
    <source>
        <dbReference type="ARBA" id="ARBA00022840"/>
    </source>
</evidence>
<dbReference type="EMBL" id="BDRX01000078">
    <property type="protein sequence ID" value="GBF96350.1"/>
    <property type="molecule type" value="Genomic_DNA"/>
</dbReference>
<dbReference type="PROSITE" id="PS51383">
    <property type="entry name" value="YJEF_C_3"/>
    <property type="match status" value="1"/>
</dbReference>
<dbReference type="NCBIfam" id="TIGR00196">
    <property type="entry name" value="yjeF_cterm"/>
    <property type="match status" value="1"/>
</dbReference>
<organism evidence="9 10">
    <name type="scientific">Raphidocelis subcapitata</name>
    <dbReference type="NCBI Taxonomy" id="307507"/>
    <lineage>
        <taxon>Eukaryota</taxon>
        <taxon>Viridiplantae</taxon>
        <taxon>Chlorophyta</taxon>
        <taxon>core chlorophytes</taxon>
        <taxon>Chlorophyceae</taxon>
        <taxon>CS clade</taxon>
        <taxon>Sphaeropleales</taxon>
        <taxon>Selenastraceae</taxon>
        <taxon>Raphidocelis</taxon>
    </lineage>
</organism>
<feature type="binding site" evidence="6">
    <location>
        <begin position="236"/>
        <end position="242"/>
    </location>
    <ligand>
        <name>(6S)-NADPHX</name>
        <dbReference type="ChEBI" id="CHEBI:64076"/>
    </ligand>
</feature>